<proteinExistence type="predicted"/>
<sequence length="169" mass="19747">MANRSRLCIDKCSNINMDCCMESESHSFGHQEQDYYYYYLERYCQLQETERILALDGLVFIQQHTDPSFKVSTTSGYIPWGDLDLKLPQREGPRIQTLSILVLRINISGGSASYFQIFHESNSYLHQRESPPSHQRAHSPLDYFVCNHQWSNHAPNDISPYYLSFSPRK</sequence>
<evidence type="ECO:0000313" key="1">
    <source>
        <dbReference type="EMBL" id="EST48778.1"/>
    </source>
</evidence>
<organism evidence="1">
    <name type="scientific">Spironucleus salmonicida</name>
    <dbReference type="NCBI Taxonomy" id="348837"/>
    <lineage>
        <taxon>Eukaryota</taxon>
        <taxon>Metamonada</taxon>
        <taxon>Diplomonadida</taxon>
        <taxon>Hexamitidae</taxon>
        <taxon>Hexamitinae</taxon>
        <taxon>Spironucleus</taxon>
    </lineage>
</organism>
<protein>
    <submittedName>
        <fullName evidence="1">Uncharacterized protein</fullName>
    </submittedName>
</protein>
<dbReference type="EMBL" id="KI545977">
    <property type="protein sequence ID" value="EST48778.1"/>
    <property type="molecule type" value="Genomic_DNA"/>
</dbReference>
<name>V6LX13_9EUKA</name>
<accession>V6LX13</accession>
<gene>
    <name evidence="1" type="ORF">SS50377_11015</name>
</gene>
<dbReference type="AlphaFoldDB" id="V6LX13"/>
<reference evidence="1" key="1">
    <citation type="journal article" date="2014" name="PLoS Genet.">
        <title>The Genome of Spironucleus salmonicida Highlights a Fish Pathogen Adapted to Fluctuating Environments.</title>
        <authorList>
            <person name="Xu F."/>
            <person name="Jerlstrom-Hultqvist J."/>
            <person name="Einarsson E."/>
            <person name="Astvaldsson A."/>
            <person name="Svard S.G."/>
            <person name="Andersson J.O."/>
        </authorList>
    </citation>
    <scope>NUCLEOTIDE SEQUENCE</scope>
</reference>